<dbReference type="PANTHER" id="PTHR32060">
    <property type="entry name" value="TAIL-SPECIFIC PROTEASE"/>
    <property type="match status" value="1"/>
</dbReference>
<accession>A0ABP8BZ17</accession>
<name>A0ABP8BZ17_9FLAO</name>
<gene>
    <name evidence="2" type="ORF">GCM10022291_01590</name>
</gene>
<dbReference type="PROSITE" id="PS51257">
    <property type="entry name" value="PROKAR_LIPOPROTEIN"/>
    <property type="match status" value="1"/>
</dbReference>
<feature type="domain" description="Tail specific protease" evidence="1">
    <location>
        <begin position="283"/>
        <end position="462"/>
    </location>
</feature>
<dbReference type="Proteomes" id="UP001501496">
    <property type="component" value="Unassembled WGS sequence"/>
</dbReference>
<dbReference type="InterPro" id="IPR029045">
    <property type="entry name" value="ClpP/crotonase-like_dom_sf"/>
</dbReference>
<dbReference type="InterPro" id="IPR005151">
    <property type="entry name" value="Tail-specific_protease"/>
</dbReference>
<organism evidence="2 3">
    <name type="scientific">Postechiella marina</name>
    <dbReference type="NCBI Taxonomy" id="943941"/>
    <lineage>
        <taxon>Bacteria</taxon>
        <taxon>Pseudomonadati</taxon>
        <taxon>Bacteroidota</taxon>
        <taxon>Flavobacteriia</taxon>
        <taxon>Flavobacteriales</taxon>
        <taxon>Flavobacteriaceae</taxon>
        <taxon>Postechiella</taxon>
    </lineage>
</organism>
<sequence>MDKYVLIICIVLTLFSCKSVERYNREVITLHSVADLQKDVDKVYSQLKKHHPKLYQYTSKSVLDYKIDSLKKSITKPINSRAFYKKIAPVLAHVRQGHISVSSASKRFTRKESKELKKNKFEFYDLDFDYINDKLWIINTRGKDSSLVGSEVVKIENDNTSDLIKIYKTRYASDGYNKTLHNRSVGRYFASLYYKDKGFVDSLTVTLKNKDSIYVKVLRRVPKKTKNQDSLKIKKKTRLAKTDKQLAKAKAKQLKRENKKRGYIAKRKEYNRNFSFIGKDSTVAYMNIRSFTRTNYKRFYKESFKKIDSAKTNYLILDLRNNGGGRIAEIDYLYAYLTTKPYKFMEDSEVNSRLPIFKYLMSNTTSVGTKVVGGLFSPFIIAHNLVKTTKRDGKIYYKFKYSKEKEPNALNFKGQIYVLINGNSFSASSLISTHLQANKRAIFVGEETGGAYNGCVAGIYKIYKLPTSQIKTRIGLMQIEAPEKQTPDGYGVRANIKIEPTILDKLSRTDPELNWVLNDIYNQK</sequence>
<keyword evidence="3" id="KW-1185">Reference proteome</keyword>
<evidence type="ECO:0000313" key="3">
    <source>
        <dbReference type="Proteomes" id="UP001501496"/>
    </source>
</evidence>
<reference evidence="3" key="1">
    <citation type="journal article" date="2019" name="Int. J. Syst. Evol. Microbiol.">
        <title>The Global Catalogue of Microorganisms (GCM) 10K type strain sequencing project: providing services to taxonomists for standard genome sequencing and annotation.</title>
        <authorList>
            <consortium name="The Broad Institute Genomics Platform"/>
            <consortium name="The Broad Institute Genome Sequencing Center for Infectious Disease"/>
            <person name="Wu L."/>
            <person name="Ma J."/>
        </authorList>
    </citation>
    <scope>NUCLEOTIDE SEQUENCE [LARGE SCALE GENOMIC DNA]</scope>
    <source>
        <strain evidence="3">JCM 17630</strain>
    </source>
</reference>
<protein>
    <submittedName>
        <fullName evidence="2">S41 family peptidase</fullName>
    </submittedName>
</protein>
<dbReference type="SUPFAM" id="SSF52096">
    <property type="entry name" value="ClpP/crotonase"/>
    <property type="match status" value="1"/>
</dbReference>
<dbReference type="PANTHER" id="PTHR32060:SF30">
    <property type="entry name" value="CARBOXY-TERMINAL PROCESSING PROTEASE CTPA"/>
    <property type="match status" value="1"/>
</dbReference>
<evidence type="ECO:0000313" key="2">
    <source>
        <dbReference type="EMBL" id="GAA4230742.1"/>
    </source>
</evidence>
<dbReference type="Pfam" id="PF03572">
    <property type="entry name" value="Peptidase_S41"/>
    <property type="match status" value="1"/>
</dbReference>
<proteinExistence type="predicted"/>
<comment type="caution">
    <text evidence="2">The sequence shown here is derived from an EMBL/GenBank/DDBJ whole genome shotgun (WGS) entry which is preliminary data.</text>
</comment>
<evidence type="ECO:0000259" key="1">
    <source>
        <dbReference type="Pfam" id="PF03572"/>
    </source>
</evidence>
<dbReference type="RefSeq" id="WP_344785980.1">
    <property type="nucleotide sequence ID" value="NZ_BAABCA010000001.1"/>
</dbReference>
<dbReference type="Gene3D" id="3.90.226.10">
    <property type="entry name" value="2-enoyl-CoA Hydratase, Chain A, domain 1"/>
    <property type="match status" value="1"/>
</dbReference>
<dbReference type="EMBL" id="BAABCA010000001">
    <property type="protein sequence ID" value="GAA4230742.1"/>
    <property type="molecule type" value="Genomic_DNA"/>
</dbReference>